<gene>
    <name evidence="1" type="ordered locus">Q7C_928</name>
</gene>
<dbReference type="HOGENOM" id="CLU_820869_0_0_6"/>
<organism evidence="1 2">
    <name type="scientific">Methylophaga frappieri (strain ATCC BAA-2434 / DSM 25690 / JAM7)</name>
    <dbReference type="NCBI Taxonomy" id="754477"/>
    <lineage>
        <taxon>Bacteria</taxon>
        <taxon>Pseudomonadati</taxon>
        <taxon>Pseudomonadota</taxon>
        <taxon>Gammaproteobacteria</taxon>
        <taxon>Thiotrichales</taxon>
        <taxon>Piscirickettsiaceae</taxon>
        <taxon>Methylophaga</taxon>
    </lineage>
</organism>
<dbReference type="InterPro" id="IPR046507">
    <property type="entry name" value="DUF6685"/>
</dbReference>
<dbReference type="Proteomes" id="UP000009145">
    <property type="component" value="Chromosome"/>
</dbReference>
<sequence>MHAMSLSEFPISVLELHTWPWWRRFWNRPPALVRKRCEAWRELLGLKESAGKNVLLNTAKSKIFDDSRRRWDILDNLNRSNFTLRSRFSGLASGAKEAFQSPHGSLVQVTMVPHFECDASDIEGISASKSADMPHESVDVFGAYYIDEQNRYARKGKPPLGLDDASLKELCSHGEIRLLHGRGSDTFSVRAWDGRLFLDNSGGSHHLAGAVHVAKRIGARIHLASKLYLYQLNHLTVQWLLDGFHLVLLPKDLAGQMLWTVKSLVGSGSNMEFPPVLAEGTLLAFPRGSQIAESVMAELLSQGHHDLGNDLREALTAQQRFLTESTALWTKQFSSPTC</sequence>
<evidence type="ECO:0000313" key="2">
    <source>
        <dbReference type="Proteomes" id="UP000009145"/>
    </source>
</evidence>
<evidence type="ECO:0000313" key="1">
    <source>
        <dbReference type="EMBL" id="AFJ02097.1"/>
    </source>
</evidence>
<keyword evidence="2" id="KW-1185">Reference proteome</keyword>
<dbReference type="eggNOG" id="ENOG5032ZZM">
    <property type="taxonomic scope" value="Bacteria"/>
</dbReference>
<accession>I1YGQ4</accession>
<name>I1YGQ4_METFJ</name>
<proteinExistence type="predicted"/>
<dbReference type="EMBL" id="CP003380">
    <property type="protein sequence ID" value="AFJ02097.1"/>
    <property type="molecule type" value="Genomic_DNA"/>
</dbReference>
<dbReference type="AlphaFoldDB" id="I1YGQ4"/>
<reference evidence="1 2" key="1">
    <citation type="journal article" date="2012" name="J. Bacteriol.">
        <title>Complete genome sequences of Methylophaga sp. strain JAM1 and Methylophaga sp. strain JAM7.</title>
        <authorList>
            <person name="Villeneuve C."/>
            <person name="Martineau C."/>
            <person name="Mauffrey F."/>
            <person name="Villemur R."/>
        </authorList>
    </citation>
    <scope>NUCLEOTIDE SEQUENCE [LARGE SCALE GENOMIC DNA]</scope>
    <source>
        <strain evidence="1 2">JAM7</strain>
    </source>
</reference>
<dbReference type="KEGG" id="mec:Q7C_928"/>
<dbReference type="PATRIC" id="fig|754477.3.peg.917"/>
<protein>
    <submittedName>
        <fullName evidence="1">Uncharacterized protein</fullName>
    </submittedName>
</protein>
<dbReference type="Pfam" id="PF20390">
    <property type="entry name" value="DUF6685"/>
    <property type="match status" value="1"/>
</dbReference>